<name>A0A4Q1BCS4_TREME</name>
<organism evidence="1 2">
    <name type="scientific">Tremella mesenterica</name>
    <name type="common">Jelly fungus</name>
    <dbReference type="NCBI Taxonomy" id="5217"/>
    <lineage>
        <taxon>Eukaryota</taxon>
        <taxon>Fungi</taxon>
        <taxon>Dikarya</taxon>
        <taxon>Basidiomycota</taxon>
        <taxon>Agaricomycotina</taxon>
        <taxon>Tremellomycetes</taxon>
        <taxon>Tremellales</taxon>
        <taxon>Tremellaceae</taxon>
        <taxon>Tremella</taxon>
    </lineage>
</organism>
<accession>A0A4Q1BCS4</accession>
<evidence type="ECO:0000313" key="2">
    <source>
        <dbReference type="Proteomes" id="UP000289152"/>
    </source>
</evidence>
<protein>
    <submittedName>
        <fullName evidence="1">Uncharacterized protein</fullName>
    </submittedName>
</protein>
<dbReference type="AlphaFoldDB" id="A0A4Q1BCS4"/>
<dbReference type="EMBL" id="SDIL01000130">
    <property type="protein sequence ID" value="RXK35576.1"/>
    <property type="molecule type" value="Genomic_DNA"/>
</dbReference>
<gene>
    <name evidence="1" type="ORF">M231_07161</name>
</gene>
<keyword evidence="2" id="KW-1185">Reference proteome</keyword>
<proteinExistence type="predicted"/>
<sequence length="60" mass="6564">MSKRLLLYDGQASRPILYGSNCVNIAVSATHRKAMNTVVFNAQEKAEQAAAEAAKKQQNQ</sequence>
<reference evidence="1 2" key="1">
    <citation type="submission" date="2016-06" db="EMBL/GenBank/DDBJ databases">
        <title>Evolution of pathogenesis and genome organization in the Tremellales.</title>
        <authorList>
            <person name="Cuomo C."/>
            <person name="Litvintseva A."/>
            <person name="Heitman J."/>
            <person name="Chen Y."/>
            <person name="Sun S."/>
            <person name="Springer D."/>
            <person name="Dromer F."/>
            <person name="Young S."/>
            <person name="Zeng Q."/>
            <person name="Chapman S."/>
            <person name="Gujja S."/>
            <person name="Saif S."/>
            <person name="Birren B."/>
        </authorList>
    </citation>
    <scope>NUCLEOTIDE SEQUENCE [LARGE SCALE GENOMIC DNA]</scope>
    <source>
        <strain evidence="1 2">ATCC 28783</strain>
    </source>
</reference>
<evidence type="ECO:0000313" key="1">
    <source>
        <dbReference type="EMBL" id="RXK35576.1"/>
    </source>
</evidence>
<comment type="caution">
    <text evidence="1">The sequence shown here is derived from an EMBL/GenBank/DDBJ whole genome shotgun (WGS) entry which is preliminary data.</text>
</comment>
<dbReference type="Proteomes" id="UP000289152">
    <property type="component" value="Unassembled WGS sequence"/>
</dbReference>
<dbReference type="InParanoid" id="A0A4Q1BCS4"/>